<sequence>MFVKIIVTFFIFISHLTHLSITTSATAGPITKPTSLIAFRVVIMSVNYRRASENPYPCTYDDAATAHGIDRDMISVDEKHVLPMQGNNPDERRQPQSPAFRANTE</sequence>
<keyword evidence="2" id="KW-0732">Signal</keyword>
<name>A0ABY9BTG4_VITVI</name>
<dbReference type="EMBL" id="CP126651">
    <property type="protein sequence ID" value="WJZ85706.1"/>
    <property type="molecule type" value="Genomic_DNA"/>
</dbReference>
<evidence type="ECO:0000256" key="1">
    <source>
        <dbReference type="SAM" id="MobiDB-lite"/>
    </source>
</evidence>
<feature type="chain" id="PRO_5045387533" description="Secreted protein" evidence="2">
    <location>
        <begin position="28"/>
        <end position="105"/>
    </location>
</feature>
<gene>
    <name evidence="3" type="ORF">VitviT2T_005226</name>
</gene>
<organism evidence="3 4">
    <name type="scientific">Vitis vinifera</name>
    <name type="common">Grape</name>
    <dbReference type="NCBI Taxonomy" id="29760"/>
    <lineage>
        <taxon>Eukaryota</taxon>
        <taxon>Viridiplantae</taxon>
        <taxon>Streptophyta</taxon>
        <taxon>Embryophyta</taxon>
        <taxon>Tracheophyta</taxon>
        <taxon>Spermatophyta</taxon>
        <taxon>Magnoliopsida</taxon>
        <taxon>eudicotyledons</taxon>
        <taxon>Gunneridae</taxon>
        <taxon>Pentapetalae</taxon>
        <taxon>rosids</taxon>
        <taxon>Vitales</taxon>
        <taxon>Vitaceae</taxon>
        <taxon>Viteae</taxon>
        <taxon>Vitis</taxon>
    </lineage>
</organism>
<protein>
    <recommendedName>
        <fullName evidence="5">Secreted protein</fullName>
    </recommendedName>
</protein>
<evidence type="ECO:0000256" key="2">
    <source>
        <dbReference type="SAM" id="SignalP"/>
    </source>
</evidence>
<proteinExistence type="predicted"/>
<accession>A0ABY9BTG4</accession>
<feature type="region of interest" description="Disordered" evidence="1">
    <location>
        <begin position="82"/>
        <end position="105"/>
    </location>
</feature>
<feature type="signal peptide" evidence="2">
    <location>
        <begin position="1"/>
        <end position="27"/>
    </location>
</feature>
<keyword evidence="4" id="KW-1185">Reference proteome</keyword>
<evidence type="ECO:0000313" key="4">
    <source>
        <dbReference type="Proteomes" id="UP001227230"/>
    </source>
</evidence>
<evidence type="ECO:0008006" key="5">
    <source>
        <dbReference type="Google" id="ProtNLM"/>
    </source>
</evidence>
<dbReference type="Proteomes" id="UP001227230">
    <property type="component" value="Chromosome 4"/>
</dbReference>
<reference evidence="3 4" key="1">
    <citation type="journal article" date="2023" name="Hortic Res">
        <title>The complete reference genome for grapevine (Vitis vinifera L.) genetics and breeding.</title>
        <authorList>
            <person name="Shi X."/>
            <person name="Cao S."/>
            <person name="Wang X."/>
            <person name="Huang S."/>
            <person name="Wang Y."/>
            <person name="Liu Z."/>
            <person name="Liu W."/>
            <person name="Leng X."/>
            <person name="Peng Y."/>
            <person name="Wang N."/>
            <person name="Wang Y."/>
            <person name="Ma Z."/>
            <person name="Xu X."/>
            <person name="Zhang F."/>
            <person name="Xue H."/>
            <person name="Zhong H."/>
            <person name="Wang Y."/>
            <person name="Zhang K."/>
            <person name="Velt A."/>
            <person name="Avia K."/>
            <person name="Holtgrawe D."/>
            <person name="Grimplet J."/>
            <person name="Matus J.T."/>
            <person name="Ware D."/>
            <person name="Wu X."/>
            <person name="Wang H."/>
            <person name="Liu C."/>
            <person name="Fang Y."/>
            <person name="Rustenholz C."/>
            <person name="Cheng Z."/>
            <person name="Xiao H."/>
            <person name="Zhou Y."/>
        </authorList>
    </citation>
    <scope>NUCLEOTIDE SEQUENCE [LARGE SCALE GENOMIC DNA]</scope>
    <source>
        <strain evidence="4">cv. Pinot noir / PN40024</strain>
        <tissue evidence="3">Leaf</tissue>
    </source>
</reference>
<evidence type="ECO:0000313" key="3">
    <source>
        <dbReference type="EMBL" id="WJZ85706.1"/>
    </source>
</evidence>